<dbReference type="Pfam" id="PF11356">
    <property type="entry name" value="T2SSC"/>
    <property type="match status" value="1"/>
</dbReference>
<keyword evidence="8" id="KW-0472">Membrane</keyword>
<dbReference type="InterPro" id="IPR024961">
    <property type="entry name" value="T2SS_GspC_N"/>
</dbReference>
<organism evidence="11">
    <name type="scientific">hydrocarbon metagenome</name>
    <dbReference type="NCBI Taxonomy" id="938273"/>
    <lineage>
        <taxon>unclassified sequences</taxon>
        <taxon>metagenomes</taxon>
        <taxon>ecological metagenomes</taxon>
    </lineage>
</organism>
<dbReference type="GO" id="GO:0005886">
    <property type="term" value="C:plasma membrane"/>
    <property type="evidence" value="ECO:0007669"/>
    <property type="project" value="UniProtKB-SubCell"/>
</dbReference>
<keyword evidence="4" id="KW-0997">Cell inner membrane</keyword>
<dbReference type="AlphaFoldDB" id="A0A0W8FU68"/>
<protein>
    <recommendedName>
        <fullName evidence="12">PDZ domain-containing protein</fullName>
    </recommendedName>
</protein>
<comment type="subcellular location">
    <subcellularLocation>
        <location evidence="1">Cell inner membrane</location>
    </subcellularLocation>
</comment>
<keyword evidence="6" id="KW-0653">Protein transport</keyword>
<feature type="domain" description="PDZ" evidence="10">
    <location>
        <begin position="238"/>
        <end position="304"/>
    </location>
</feature>
<evidence type="ECO:0000256" key="6">
    <source>
        <dbReference type="ARBA" id="ARBA00022927"/>
    </source>
</evidence>
<sequence>MWSKITQVAKEWLNRISNINTLPAIDITLLRPLLILLAITVLSYETVDLFYKVISFPLIKQTAAVKNNGTALAFTENAQHNQLQNYGIITERNLFLSTLKTVGDKQLEGGLFDADQKNMDFELKGTVAFNTSSGFIVIEERGNHKQKLYRLGDRIGSAKLIKITRNTATLLSGDREITLKVKATMEGTLLPDSPATGTKQAVFRKLSLSRRLVNENLDDLKSIMSQAVVRPYLNEGLQEGYIISNIASNSLYEKMGLQNGDIVIDINNRRMHSADDLLQMMNLMQSGKSISLNIKRNGKMEAINYSFY</sequence>
<feature type="domain" description="Type II secretion system protein GspC N-terminal" evidence="9">
    <location>
        <begin position="37"/>
        <end position="176"/>
    </location>
</feature>
<name>A0A0W8FU68_9ZZZZ</name>
<dbReference type="InterPro" id="IPR001478">
    <property type="entry name" value="PDZ"/>
</dbReference>
<evidence type="ECO:0000259" key="10">
    <source>
        <dbReference type="Pfam" id="PF13180"/>
    </source>
</evidence>
<dbReference type="GO" id="GO:0015031">
    <property type="term" value="P:protein transport"/>
    <property type="evidence" value="ECO:0007669"/>
    <property type="project" value="UniProtKB-KW"/>
</dbReference>
<dbReference type="Gene3D" id="2.30.42.10">
    <property type="match status" value="1"/>
</dbReference>
<reference evidence="11" key="1">
    <citation type="journal article" date="2015" name="Proc. Natl. Acad. Sci. U.S.A.">
        <title>Networks of energetic and metabolic interactions define dynamics in microbial communities.</title>
        <authorList>
            <person name="Embree M."/>
            <person name="Liu J.K."/>
            <person name="Al-Bassam M.M."/>
            <person name="Zengler K."/>
        </authorList>
    </citation>
    <scope>NUCLEOTIDE SEQUENCE</scope>
</reference>
<comment type="caution">
    <text evidence="11">The sequence shown here is derived from an EMBL/GenBank/DDBJ whole genome shotgun (WGS) entry which is preliminary data.</text>
</comment>
<evidence type="ECO:0000313" key="11">
    <source>
        <dbReference type="EMBL" id="KUG24426.1"/>
    </source>
</evidence>
<dbReference type="SUPFAM" id="SSF50156">
    <property type="entry name" value="PDZ domain-like"/>
    <property type="match status" value="1"/>
</dbReference>
<dbReference type="Gene3D" id="2.30.30.830">
    <property type="match status" value="1"/>
</dbReference>
<evidence type="ECO:0000256" key="8">
    <source>
        <dbReference type="ARBA" id="ARBA00023136"/>
    </source>
</evidence>
<dbReference type="EMBL" id="LNQE01000848">
    <property type="protein sequence ID" value="KUG24426.1"/>
    <property type="molecule type" value="Genomic_DNA"/>
</dbReference>
<dbReference type="InterPro" id="IPR036034">
    <property type="entry name" value="PDZ_sf"/>
</dbReference>
<evidence type="ECO:0000256" key="2">
    <source>
        <dbReference type="ARBA" id="ARBA00022448"/>
    </source>
</evidence>
<dbReference type="Pfam" id="PF13180">
    <property type="entry name" value="PDZ_2"/>
    <property type="match status" value="1"/>
</dbReference>
<accession>A0A0W8FU68</accession>
<evidence type="ECO:0000256" key="7">
    <source>
        <dbReference type="ARBA" id="ARBA00022989"/>
    </source>
</evidence>
<evidence type="ECO:0000259" key="9">
    <source>
        <dbReference type="Pfam" id="PF11356"/>
    </source>
</evidence>
<evidence type="ECO:0000256" key="1">
    <source>
        <dbReference type="ARBA" id="ARBA00004533"/>
    </source>
</evidence>
<keyword evidence="2" id="KW-0813">Transport</keyword>
<keyword evidence="5" id="KW-0812">Transmembrane</keyword>
<evidence type="ECO:0000256" key="5">
    <source>
        <dbReference type="ARBA" id="ARBA00022692"/>
    </source>
</evidence>
<evidence type="ECO:0008006" key="12">
    <source>
        <dbReference type="Google" id="ProtNLM"/>
    </source>
</evidence>
<evidence type="ECO:0000256" key="3">
    <source>
        <dbReference type="ARBA" id="ARBA00022475"/>
    </source>
</evidence>
<keyword evidence="7" id="KW-1133">Transmembrane helix</keyword>
<proteinExistence type="predicted"/>
<gene>
    <name evidence="11" type="ORF">ASZ90_005756</name>
</gene>
<evidence type="ECO:0000256" key="4">
    <source>
        <dbReference type="ARBA" id="ARBA00022519"/>
    </source>
</evidence>
<keyword evidence="3" id="KW-1003">Cell membrane</keyword>